<dbReference type="PANTHER" id="PTHR35175">
    <property type="entry name" value="DUF1289 DOMAIN-CONTAINING PROTEIN"/>
    <property type="match status" value="1"/>
</dbReference>
<sequence>MKIVLPSSIAIVASLCTFPHLSVSLSSDSFLREPIKSTPCNRICRYNSNYYDGKVCIGCHRDEHDIAAWVSLSPKEKNYALMDAADRSVNGNGLDGALSAFELKRQAAQWLDVDATLNNVARHDAGSVPREVTELLRINNVFENECCDRTGDKTPTQASASPCKQVCRYSKECYDGNVCIGCYRDTYEIGNWEKMSSTEKMYALEDAADRRRNVERNSSFILSASEKNLMQQALLDSRNLIFTDVMWEEYDIRSDSRNKLQPDDEVSTFLNGDSVLLSSSIISPAECEEISAAARIIANEERSKRLSSGLSDKGLVRIPIVSAKERANKIGTPCAASLDEHTDRLLTEIFGRICKLLDKDHPSLITSLFGQDSLFELYSCGNLAYSSREPAINVYTKGGKFLPHEDGQKLTILVPLSKCEDFNGGGTAFWCPNSTSHRINPPSMVIRPVSGSVLLFVGSITHAGVVVEEGERVLFVASFSVKRG</sequence>
<gene>
    <name evidence="4" type="ORF">CDEB00056_LOCUS4563</name>
    <name evidence="5" type="ORF">CDEB00056_LOCUS4564</name>
</gene>
<evidence type="ECO:0000313" key="5">
    <source>
        <dbReference type="EMBL" id="CAE0459723.1"/>
    </source>
</evidence>
<dbReference type="EMBL" id="HBIO01006266">
    <property type="protein sequence ID" value="CAE0459723.1"/>
    <property type="molecule type" value="Transcribed_RNA"/>
</dbReference>
<keyword evidence="1" id="KW-0560">Oxidoreductase</keyword>
<dbReference type="GO" id="GO:0016491">
    <property type="term" value="F:oxidoreductase activity"/>
    <property type="evidence" value="ECO:0007669"/>
    <property type="project" value="UniProtKB-KW"/>
</dbReference>
<dbReference type="PANTHER" id="PTHR35175:SF2">
    <property type="entry name" value="DUF1289 DOMAIN-CONTAINING PROTEIN"/>
    <property type="match status" value="1"/>
</dbReference>
<proteinExistence type="inferred from homology"/>
<accession>A0A6S8SVQ4</accession>
<protein>
    <recommendedName>
        <fullName evidence="3">Fe2OG dioxygenase domain-containing protein</fullName>
    </recommendedName>
</protein>
<evidence type="ECO:0000313" key="4">
    <source>
        <dbReference type="EMBL" id="CAE0459722.1"/>
    </source>
</evidence>
<dbReference type="Pfam" id="PF06945">
    <property type="entry name" value="DUF1289"/>
    <property type="match status" value="2"/>
</dbReference>
<evidence type="ECO:0000259" key="3">
    <source>
        <dbReference type="PROSITE" id="PS51471"/>
    </source>
</evidence>
<name>A0A6S8SVQ4_9STRA</name>
<dbReference type="InterPro" id="IPR005123">
    <property type="entry name" value="Oxoglu/Fe-dep_dioxygenase_dom"/>
</dbReference>
<keyword evidence="1" id="KW-0408">Iron</keyword>
<evidence type="ECO:0000256" key="1">
    <source>
        <dbReference type="RuleBase" id="RU003682"/>
    </source>
</evidence>
<comment type="similarity">
    <text evidence="1">Belongs to the iron/ascorbate-dependent oxidoreductase family.</text>
</comment>
<feature type="signal peptide" evidence="2">
    <location>
        <begin position="1"/>
        <end position="24"/>
    </location>
</feature>
<dbReference type="InterPro" id="IPR010710">
    <property type="entry name" value="DUF1289"/>
</dbReference>
<dbReference type="PROSITE" id="PS51471">
    <property type="entry name" value="FE2OG_OXY"/>
    <property type="match status" value="1"/>
</dbReference>
<feature type="domain" description="Fe2OG dioxygenase" evidence="3">
    <location>
        <begin position="383"/>
        <end position="482"/>
    </location>
</feature>
<dbReference type="Gene3D" id="2.60.120.620">
    <property type="entry name" value="q2cbj1_9rhob like domain"/>
    <property type="match status" value="1"/>
</dbReference>
<organism evidence="5">
    <name type="scientific">Chaetoceros debilis</name>
    <dbReference type="NCBI Taxonomy" id="122233"/>
    <lineage>
        <taxon>Eukaryota</taxon>
        <taxon>Sar</taxon>
        <taxon>Stramenopiles</taxon>
        <taxon>Ochrophyta</taxon>
        <taxon>Bacillariophyta</taxon>
        <taxon>Coscinodiscophyceae</taxon>
        <taxon>Chaetocerotophycidae</taxon>
        <taxon>Chaetocerotales</taxon>
        <taxon>Chaetocerotaceae</taxon>
        <taxon>Chaetoceros</taxon>
    </lineage>
</organism>
<feature type="chain" id="PRO_5035584548" description="Fe2OG dioxygenase domain-containing protein" evidence="2">
    <location>
        <begin position="25"/>
        <end position="484"/>
    </location>
</feature>
<keyword evidence="2" id="KW-0732">Signal</keyword>
<keyword evidence="1" id="KW-0479">Metal-binding</keyword>
<dbReference type="GO" id="GO:0046872">
    <property type="term" value="F:metal ion binding"/>
    <property type="evidence" value="ECO:0007669"/>
    <property type="project" value="UniProtKB-KW"/>
</dbReference>
<dbReference type="EMBL" id="HBIO01006265">
    <property type="protein sequence ID" value="CAE0459722.1"/>
    <property type="molecule type" value="Transcribed_RNA"/>
</dbReference>
<dbReference type="AlphaFoldDB" id="A0A6S8SVQ4"/>
<evidence type="ECO:0000256" key="2">
    <source>
        <dbReference type="SAM" id="SignalP"/>
    </source>
</evidence>
<reference evidence="5" key="1">
    <citation type="submission" date="2021-01" db="EMBL/GenBank/DDBJ databases">
        <authorList>
            <person name="Corre E."/>
            <person name="Pelletier E."/>
            <person name="Niang G."/>
            <person name="Scheremetjew M."/>
            <person name="Finn R."/>
            <person name="Kale V."/>
            <person name="Holt S."/>
            <person name="Cochrane G."/>
            <person name="Meng A."/>
            <person name="Brown T."/>
            <person name="Cohen L."/>
        </authorList>
    </citation>
    <scope>NUCLEOTIDE SEQUENCE</scope>
    <source>
        <strain evidence="5">MM31A-1</strain>
    </source>
</reference>